<gene>
    <name evidence="11" type="ORF">FC48_GL000763</name>
</gene>
<dbReference type="PANTHER" id="PTHR38761:SF1">
    <property type="entry name" value="GLUTAMATE--CYSTEINE LIGASE"/>
    <property type="match status" value="1"/>
</dbReference>
<evidence type="ECO:0000256" key="5">
    <source>
        <dbReference type="ARBA" id="ARBA00022741"/>
    </source>
</evidence>
<dbReference type="InterPro" id="IPR006334">
    <property type="entry name" value="Glut_cys_ligase"/>
</dbReference>
<dbReference type="InterPro" id="IPR014746">
    <property type="entry name" value="Gln_synth/guanido_kin_cat_dom"/>
</dbReference>
<evidence type="ECO:0000256" key="9">
    <source>
        <dbReference type="RuleBase" id="RU003544"/>
    </source>
</evidence>
<evidence type="ECO:0000313" key="12">
    <source>
        <dbReference type="Proteomes" id="UP000051612"/>
    </source>
</evidence>
<dbReference type="EC" id="6.3.2.2" evidence="2"/>
<evidence type="ECO:0000256" key="2">
    <source>
        <dbReference type="ARBA" id="ARBA00012220"/>
    </source>
</evidence>
<evidence type="ECO:0000256" key="7">
    <source>
        <dbReference type="ARBA" id="ARBA00048819"/>
    </source>
</evidence>
<accession>A0A0R2BAC4</accession>
<reference evidence="11 12" key="1">
    <citation type="journal article" date="2015" name="Genome Announc.">
        <title>Expanding the biotechnology potential of lactobacilli through comparative genomics of 213 strains and associated genera.</title>
        <authorList>
            <person name="Sun Z."/>
            <person name="Harris H.M."/>
            <person name="McCann A."/>
            <person name="Guo C."/>
            <person name="Argimon S."/>
            <person name="Zhang W."/>
            <person name="Yang X."/>
            <person name="Jeffery I.B."/>
            <person name="Cooney J.C."/>
            <person name="Kagawa T.F."/>
            <person name="Liu W."/>
            <person name="Song Y."/>
            <person name="Salvetti E."/>
            <person name="Wrobel A."/>
            <person name="Rasinkangas P."/>
            <person name="Parkhill J."/>
            <person name="Rea M.C."/>
            <person name="O'Sullivan O."/>
            <person name="Ritari J."/>
            <person name="Douillard F.P."/>
            <person name="Paul Ross R."/>
            <person name="Yang R."/>
            <person name="Briner A.E."/>
            <person name="Felis G.E."/>
            <person name="de Vos W.M."/>
            <person name="Barrangou R."/>
            <person name="Klaenhammer T.R."/>
            <person name="Caufield P.W."/>
            <person name="Cui Y."/>
            <person name="Zhang H."/>
            <person name="O'Toole P.W."/>
        </authorList>
    </citation>
    <scope>NUCLEOTIDE SEQUENCE [LARGE SCALE GENOMIC DNA]</scope>
    <source>
        <strain evidence="11 12">DSM 20452</strain>
    </source>
</reference>
<comment type="catalytic activity">
    <reaction evidence="7">
        <text>L-cysteine + L-glutamate + ATP = gamma-L-glutamyl-L-cysteine + ADP + phosphate + H(+)</text>
        <dbReference type="Rhea" id="RHEA:13285"/>
        <dbReference type="ChEBI" id="CHEBI:15378"/>
        <dbReference type="ChEBI" id="CHEBI:29985"/>
        <dbReference type="ChEBI" id="CHEBI:30616"/>
        <dbReference type="ChEBI" id="CHEBI:35235"/>
        <dbReference type="ChEBI" id="CHEBI:43474"/>
        <dbReference type="ChEBI" id="CHEBI:58173"/>
        <dbReference type="ChEBI" id="CHEBI:456216"/>
        <dbReference type="EC" id="6.3.2.2"/>
    </reaction>
</comment>
<dbReference type="GO" id="GO:0005829">
    <property type="term" value="C:cytosol"/>
    <property type="evidence" value="ECO:0007669"/>
    <property type="project" value="TreeGrafter"/>
</dbReference>
<dbReference type="Gene3D" id="3.30.470.20">
    <property type="entry name" value="ATP-grasp fold, B domain"/>
    <property type="match status" value="1"/>
</dbReference>
<evidence type="ECO:0000256" key="6">
    <source>
        <dbReference type="ARBA" id="ARBA00022840"/>
    </source>
</evidence>
<dbReference type="Pfam" id="PF04262">
    <property type="entry name" value="Glu_cys_ligase"/>
    <property type="match status" value="1"/>
</dbReference>
<dbReference type="GO" id="GO:0004357">
    <property type="term" value="F:glutamate-cysteine ligase activity"/>
    <property type="evidence" value="ECO:0007669"/>
    <property type="project" value="UniProtKB-EC"/>
</dbReference>
<evidence type="ECO:0000259" key="10">
    <source>
        <dbReference type="PROSITE" id="PS50975"/>
    </source>
</evidence>
<dbReference type="AlphaFoldDB" id="A0A0R2BAC4"/>
<dbReference type="SUPFAM" id="SSF56059">
    <property type="entry name" value="Glutathione synthetase ATP-binding domain-like"/>
    <property type="match status" value="1"/>
</dbReference>
<evidence type="ECO:0000313" key="11">
    <source>
        <dbReference type="EMBL" id="KRM73499.1"/>
    </source>
</evidence>
<sequence>MNKMKFDEIGDQIIDSDLTEALHAFTFQVIRCWQILDRQKNLNTQELSLVGTKNEYVTVQETALTLKTKANLSLDGALTDMELQNQALRKRLGSQVVLWPFSEKLHASLAKGVGSKIRLALPEQLFTELYAAKFSKSKISYVTFRNQVYHKLLEEFSQKKAFLIYLFGATPYAWETKVSEGQVSPKRSVAAQAKLAADKNPGIKLSGTYQEPSEMQTKGVHYLEFDLLDFDPFHENGVTAHQLRLLEVMAGYFLLNESTTTPSDLQAAEALAKEVAQENPFAKSQIFVQAHTFLKQLDRFAKKFGYAKWQGTFDVLKKRLETPAETPSTRLLRTQGKHEMLADYGAFLAQNYQEAALLKVPSRDKNTQTILDEAIISGLSYQEVMPSQGIVELDGKLLKRGIQTTKESAIMTELWQQKQLAKQYLSGQAVNTSQAWIVNNRQELKQLYPTLKGKAVIVKNALGDSKAQTQLFRLPPTQAELTHAFEKQAKETGQVMIEQVVQGSVYRALVVNDEIISLVERIPANVVGDGRSTLKELINRKNTRARAEFETITLGEVERETLKAQGLKLESVIPRGIQILLRYDATFNTGSQAYEVLDEIDSSYLTELKRLAQALQLHDGALDVIIPNIYQPYTEQAQLTFLNAHAYPALALHEYVLLQPKRRPIAQKIIERFN</sequence>
<feature type="domain" description="ATP-grasp" evidence="10">
    <location>
        <begin position="422"/>
        <end position="626"/>
    </location>
</feature>
<dbReference type="GO" id="GO:0006750">
    <property type="term" value="P:glutathione biosynthetic process"/>
    <property type="evidence" value="ECO:0007669"/>
    <property type="project" value="UniProtKB-KW"/>
</dbReference>
<comment type="caution">
    <text evidence="11">The sequence shown here is derived from an EMBL/GenBank/DDBJ whole genome shotgun (WGS) entry which is preliminary data.</text>
</comment>
<dbReference type="Proteomes" id="UP000051612">
    <property type="component" value="Unassembled WGS sequence"/>
</dbReference>
<dbReference type="InterPro" id="IPR007370">
    <property type="entry name" value="Glu_cys_ligase"/>
</dbReference>
<keyword evidence="3 9" id="KW-0436">Ligase</keyword>
<dbReference type="Gene3D" id="3.30.590.20">
    <property type="match status" value="2"/>
</dbReference>
<evidence type="ECO:0000256" key="1">
    <source>
        <dbReference type="ARBA" id="ARBA00005006"/>
    </source>
</evidence>
<dbReference type="GO" id="GO:0005524">
    <property type="term" value="F:ATP binding"/>
    <property type="evidence" value="ECO:0007669"/>
    <property type="project" value="UniProtKB-UniRule"/>
</dbReference>
<dbReference type="SUPFAM" id="SSF55931">
    <property type="entry name" value="Glutamine synthetase/guanido kinase"/>
    <property type="match status" value="1"/>
</dbReference>
<evidence type="ECO:0000256" key="3">
    <source>
        <dbReference type="ARBA" id="ARBA00022598"/>
    </source>
</evidence>
<dbReference type="InterPro" id="IPR011761">
    <property type="entry name" value="ATP-grasp"/>
</dbReference>
<protein>
    <recommendedName>
        <fullName evidence="2">glutamate--cysteine ligase</fullName>
        <ecNumber evidence="2">6.3.2.2</ecNumber>
    </recommendedName>
</protein>
<dbReference type="PANTHER" id="PTHR38761">
    <property type="entry name" value="GLUTAMATE--CYSTEINE LIGASE"/>
    <property type="match status" value="1"/>
</dbReference>
<dbReference type="EMBL" id="AYYN01000140">
    <property type="protein sequence ID" value="KRM73499.1"/>
    <property type="molecule type" value="Genomic_DNA"/>
</dbReference>
<proteinExistence type="inferred from homology"/>
<dbReference type="PATRIC" id="fig|1423772.3.peg.835"/>
<dbReference type="PROSITE" id="PS50975">
    <property type="entry name" value="ATP_GRASP"/>
    <property type="match status" value="1"/>
</dbReference>
<keyword evidence="4 9" id="KW-0317">Glutathione biosynthesis</keyword>
<organism evidence="11 12">
    <name type="scientific">Ligilactobacillus murinus DSM 20452 = NBRC 14221</name>
    <dbReference type="NCBI Taxonomy" id="1423772"/>
    <lineage>
        <taxon>Bacteria</taxon>
        <taxon>Bacillati</taxon>
        <taxon>Bacillota</taxon>
        <taxon>Bacilli</taxon>
        <taxon>Lactobacillales</taxon>
        <taxon>Lactobacillaceae</taxon>
        <taxon>Ligilactobacillus</taxon>
    </lineage>
</organism>
<evidence type="ECO:0000256" key="8">
    <source>
        <dbReference type="PROSITE-ProRule" id="PRU00409"/>
    </source>
</evidence>
<dbReference type="GO" id="GO:0046872">
    <property type="term" value="F:metal ion binding"/>
    <property type="evidence" value="ECO:0007669"/>
    <property type="project" value="InterPro"/>
</dbReference>
<keyword evidence="5 8" id="KW-0547">Nucleotide-binding</keyword>
<evidence type="ECO:0000256" key="4">
    <source>
        <dbReference type="ARBA" id="ARBA00022684"/>
    </source>
</evidence>
<name>A0A0R2BAC4_9LACO</name>
<comment type="similarity">
    <text evidence="9">Belongs to the glutamate--cysteine ligase type 1 family.</text>
</comment>
<comment type="pathway">
    <text evidence="1">Sulfur metabolism; glutathione biosynthesis; glutathione from L-cysteine and L-glutamate: step 1/2.</text>
</comment>
<keyword evidence="6 8" id="KW-0067">ATP-binding</keyword>